<dbReference type="Gene3D" id="1.10.10.10">
    <property type="entry name" value="Winged helix-like DNA-binding domain superfamily/Winged helix DNA-binding domain"/>
    <property type="match status" value="1"/>
</dbReference>
<dbReference type="Proteomes" id="UP000245711">
    <property type="component" value="Chromosome"/>
</dbReference>
<evidence type="ECO:0008006" key="3">
    <source>
        <dbReference type="Google" id="ProtNLM"/>
    </source>
</evidence>
<keyword evidence="2" id="KW-1185">Reference proteome</keyword>
<name>A0A2S2BNV2_9NOCA</name>
<dbReference type="KEGG" id="roz:CBI38_00595"/>
<protein>
    <recommendedName>
        <fullName evidence="3">Transposase</fullName>
    </recommendedName>
</protein>
<proteinExistence type="predicted"/>
<reference evidence="1 2" key="1">
    <citation type="submission" date="2017-05" db="EMBL/GenBank/DDBJ databases">
        <title>Isolation of Rhodococcus sp. S2-17 biodegrading of BP-3.</title>
        <authorList>
            <person name="Lee Y."/>
            <person name="Kim K.H."/>
            <person name="Chun B.H."/>
            <person name="Jung H.S."/>
            <person name="Jeon C.O."/>
        </authorList>
    </citation>
    <scope>NUCLEOTIDE SEQUENCE [LARGE SCALE GENOMIC DNA]</scope>
    <source>
        <strain evidence="1 2">S2-17</strain>
    </source>
</reference>
<dbReference type="AlphaFoldDB" id="A0A2S2BNV2"/>
<evidence type="ECO:0000313" key="2">
    <source>
        <dbReference type="Proteomes" id="UP000245711"/>
    </source>
</evidence>
<evidence type="ECO:0000313" key="1">
    <source>
        <dbReference type="EMBL" id="AWK70297.1"/>
    </source>
</evidence>
<accession>A0A2S2BNV2</accession>
<dbReference type="EMBL" id="CP021354">
    <property type="protein sequence ID" value="AWK70297.1"/>
    <property type="molecule type" value="Genomic_DNA"/>
</dbReference>
<gene>
    <name evidence="1" type="ORF">CBI38_00595</name>
</gene>
<organism evidence="1 2">
    <name type="scientific">Rhodococcus oxybenzonivorans</name>
    <dbReference type="NCBI Taxonomy" id="1990687"/>
    <lineage>
        <taxon>Bacteria</taxon>
        <taxon>Bacillati</taxon>
        <taxon>Actinomycetota</taxon>
        <taxon>Actinomycetes</taxon>
        <taxon>Mycobacteriales</taxon>
        <taxon>Nocardiaceae</taxon>
        <taxon>Rhodococcus</taxon>
    </lineage>
</organism>
<dbReference type="InterPro" id="IPR036388">
    <property type="entry name" value="WH-like_DNA-bd_sf"/>
</dbReference>
<dbReference type="OrthoDB" id="4426778at2"/>
<sequence>MRTFFLGKVILMPMSIQPRCGRRPCAGVEHRDEYASEYEAIRTIAERMSLKTETVRVWVRKAEAAGGGTPGCGGIGG</sequence>